<sequence length="239" mass="27161">MRNIDLENQLSMQRGLNDICSTACMRLPLDASVRKFFTSTAFLLAIDFHRAAASSLASGSYAIAAALLRPIMECAITAAWFQYRADEQRLLRMHNNPLDLQHMWIDDADVPAVRQMLTELEDVPYLQEYVSNMQALFGKRGNGKFFHKYTHPTVFQLKRTFVERSNPVPFTTTEVRGLIALADLGLLACASVFQAQTQDSDLKLYIKYRYDLILSGLPRAEGQPVWEPWTPLPETQMVP</sequence>
<evidence type="ECO:0000313" key="2">
    <source>
        <dbReference type="Proteomes" id="UP001595724"/>
    </source>
</evidence>
<proteinExistence type="predicted"/>
<dbReference type="RefSeq" id="WP_386705931.1">
    <property type="nucleotide sequence ID" value="NZ_JBHRYF010000001.1"/>
</dbReference>
<dbReference type="Pfam" id="PF22491">
    <property type="entry name" value="DUF6988"/>
    <property type="match status" value="1"/>
</dbReference>
<dbReference type="InterPro" id="IPR054257">
    <property type="entry name" value="DUF6988"/>
</dbReference>
<dbReference type="EMBL" id="JBHRYF010000001">
    <property type="protein sequence ID" value="MFC3658989.1"/>
    <property type="molecule type" value="Genomic_DNA"/>
</dbReference>
<reference evidence="2" key="1">
    <citation type="journal article" date="2019" name="Int. J. Syst. Evol. Microbiol.">
        <title>The Global Catalogue of Microorganisms (GCM) 10K type strain sequencing project: providing services to taxonomists for standard genome sequencing and annotation.</title>
        <authorList>
            <consortium name="The Broad Institute Genomics Platform"/>
            <consortium name="The Broad Institute Genome Sequencing Center for Infectious Disease"/>
            <person name="Wu L."/>
            <person name="Ma J."/>
        </authorList>
    </citation>
    <scope>NUCLEOTIDE SEQUENCE [LARGE SCALE GENOMIC DNA]</scope>
    <source>
        <strain evidence="2">KCTC 42211</strain>
    </source>
</reference>
<keyword evidence="2" id="KW-1185">Reference proteome</keyword>
<protein>
    <submittedName>
        <fullName evidence="1">DUF6988 family protein</fullName>
    </submittedName>
</protein>
<dbReference type="Proteomes" id="UP001595724">
    <property type="component" value="Unassembled WGS sequence"/>
</dbReference>
<evidence type="ECO:0000313" key="1">
    <source>
        <dbReference type="EMBL" id="MFC3658989.1"/>
    </source>
</evidence>
<gene>
    <name evidence="1" type="ORF">ACFOM9_02715</name>
</gene>
<organism evidence="1 2">
    <name type="scientific">Luteimonas notoginsengisoli</name>
    <dbReference type="NCBI Taxonomy" id="1578200"/>
    <lineage>
        <taxon>Bacteria</taxon>
        <taxon>Pseudomonadati</taxon>
        <taxon>Pseudomonadota</taxon>
        <taxon>Gammaproteobacteria</taxon>
        <taxon>Lysobacterales</taxon>
        <taxon>Lysobacteraceae</taxon>
        <taxon>Luteimonas</taxon>
    </lineage>
</organism>
<name>A0ABV7UPZ9_9GAMM</name>
<comment type="caution">
    <text evidence="1">The sequence shown here is derived from an EMBL/GenBank/DDBJ whole genome shotgun (WGS) entry which is preliminary data.</text>
</comment>
<accession>A0ABV7UPZ9</accession>